<reference evidence="1 2" key="1">
    <citation type="submission" date="2019-05" db="EMBL/GenBank/DDBJ databases">
        <title>Another draft genome of Portunus trituberculatus and its Hox gene families provides insights of decapod evolution.</title>
        <authorList>
            <person name="Jeong J.-H."/>
            <person name="Song I."/>
            <person name="Kim S."/>
            <person name="Choi T."/>
            <person name="Kim D."/>
            <person name="Ryu S."/>
            <person name="Kim W."/>
        </authorList>
    </citation>
    <scope>NUCLEOTIDE SEQUENCE [LARGE SCALE GENOMIC DNA]</scope>
    <source>
        <tissue evidence="1">Muscle</tissue>
    </source>
</reference>
<accession>A0A5B7ER93</accession>
<sequence length="70" mass="7931">MRDEKYEEGELLATGKYEEGAGEANMLEDHKTRGKIICNYGNGEIIPVTNPQNRPITRFSQLLVIETGYQ</sequence>
<organism evidence="1 2">
    <name type="scientific">Portunus trituberculatus</name>
    <name type="common">Swimming crab</name>
    <name type="synonym">Neptunus trituberculatus</name>
    <dbReference type="NCBI Taxonomy" id="210409"/>
    <lineage>
        <taxon>Eukaryota</taxon>
        <taxon>Metazoa</taxon>
        <taxon>Ecdysozoa</taxon>
        <taxon>Arthropoda</taxon>
        <taxon>Crustacea</taxon>
        <taxon>Multicrustacea</taxon>
        <taxon>Malacostraca</taxon>
        <taxon>Eumalacostraca</taxon>
        <taxon>Eucarida</taxon>
        <taxon>Decapoda</taxon>
        <taxon>Pleocyemata</taxon>
        <taxon>Brachyura</taxon>
        <taxon>Eubrachyura</taxon>
        <taxon>Portunoidea</taxon>
        <taxon>Portunidae</taxon>
        <taxon>Portuninae</taxon>
        <taxon>Portunus</taxon>
    </lineage>
</organism>
<dbReference type="EMBL" id="VSRR010003316">
    <property type="protein sequence ID" value="MPC35639.1"/>
    <property type="molecule type" value="Genomic_DNA"/>
</dbReference>
<evidence type="ECO:0000313" key="1">
    <source>
        <dbReference type="EMBL" id="MPC35639.1"/>
    </source>
</evidence>
<gene>
    <name evidence="1" type="ORF">E2C01_029065</name>
</gene>
<name>A0A5B7ER93_PORTR</name>
<proteinExistence type="predicted"/>
<evidence type="ECO:0000313" key="2">
    <source>
        <dbReference type="Proteomes" id="UP000324222"/>
    </source>
</evidence>
<dbReference type="AlphaFoldDB" id="A0A5B7ER93"/>
<dbReference type="Proteomes" id="UP000324222">
    <property type="component" value="Unassembled WGS sequence"/>
</dbReference>
<comment type="caution">
    <text evidence="1">The sequence shown here is derived from an EMBL/GenBank/DDBJ whole genome shotgun (WGS) entry which is preliminary data.</text>
</comment>
<keyword evidence="2" id="KW-1185">Reference proteome</keyword>
<protein>
    <submittedName>
        <fullName evidence="1">Uncharacterized protein</fullName>
    </submittedName>
</protein>